<dbReference type="OrthoDB" id="6437009at2759"/>
<feature type="region of interest" description="Disordered" evidence="1">
    <location>
        <begin position="493"/>
        <end position="515"/>
    </location>
</feature>
<protein>
    <submittedName>
        <fullName evidence="2">Uncharacterized protein</fullName>
    </submittedName>
</protein>
<name>A0A8X6X378_9ARAC</name>
<accession>A0A8X6X378</accession>
<gene>
    <name evidence="2" type="ORF">TNIN_285301</name>
</gene>
<sequence>MEEQNEEIGPDILDGILDDLCDNGDREGRAKRKRSSILKTAKSLNLDPCEFEDAEYKRKSQSGKRVSFADTFQVKWYRKYSISEGNFLHSVMFSKDYFSQNHVFLFIINKFNSHLKIICNIYDIPGYHELEASKESHHNDQGSCFIEAEKENIHITSRSSLNSKSGNAQDFENKDLYSIKHTMSGTVCRKPFIFAPDLENNFIQPSFHFKEKANSRLENSREGNEMELTMIHNHDNLTISSLDSESFFESPKPKNCSIEKHHIVSTISGISSSHEASPSIKDFNKYICKFLESDRKKNSLKEQFYTDSHNSLSSTLNSFTFNTETLEEKAHIFPAFSKNKAKFINDFYFDEEHGYSANYLLQNKENLPNFVFNPCPQGSNFKTLRHVKPLSDNPGNVQRSKNQLDKTKLTVEEMEITFLNPQAHSSVIEKQCEETGNKTKYSVHDMEVTCIDSLEGSSHSVSPDSVFIEDDAMEISVGNVTNSEDLEKYSKSGNSLNHLENISPNDEKGNKTGFSLTRPTSNLPYENIELNPVSSSDVNIYADKSFSEIAINNHSKFACGNVTSNEKCKARSTVNELNANCFGENPSSAHSNSKGKLNEYSLHTENRNHLKKFSDKESSRDEILNLDKISVSNFPTDFIQNKENIKFSELEVENNTLDFSAFLAKPFHFDKVAHSDRKFMFQSSALDITCNTEFSGDDDLQKKFLKKGYNSKAFTKPKARRKPQLSRSDKKGIHRAFRTSVLSSINNCSSKTDQQVKFLENASSKLTESCRTHNYTSDKMELTCAVENNSLQSEKVSGLDIYQQIQSPEMQNADKDHRFSKRGSQCILKKGNLNCAHVNNTFQSINDNSLDTQAQIGDLKCHNLSKNFKLGENFTKKNKILISFQDNLGFSDKMELTCAHVNNTFHSINDNSLDTQAQIGDLKCHNLSKNFKLGENSQQNANKDHRFLEYSEDNISFLTKKN</sequence>
<comment type="caution">
    <text evidence="2">The sequence shown here is derived from an EMBL/GenBank/DDBJ whole genome shotgun (WGS) entry which is preliminary data.</text>
</comment>
<dbReference type="AlphaFoldDB" id="A0A8X6X378"/>
<evidence type="ECO:0000256" key="1">
    <source>
        <dbReference type="SAM" id="MobiDB-lite"/>
    </source>
</evidence>
<keyword evidence="3" id="KW-1185">Reference proteome</keyword>
<feature type="compositionally biased region" description="Polar residues" evidence="1">
    <location>
        <begin position="493"/>
        <end position="504"/>
    </location>
</feature>
<organism evidence="2 3">
    <name type="scientific">Trichonephila inaurata madagascariensis</name>
    <dbReference type="NCBI Taxonomy" id="2747483"/>
    <lineage>
        <taxon>Eukaryota</taxon>
        <taxon>Metazoa</taxon>
        <taxon>Ecdysozoa</taxon>
        <taxon>Arthropoda</taxon>
        <taxon>Chelicerata</taxon>
        <taxon>Arachnida</taxon>
        <taxon>Araneae</taxon>
        <taxon>Araneomorphae</taxon>
        <taxon>Entelegynae</taxon>
        <taxon>Araneoidea</taxon>
        <taxon>Nephilidae</taxon>
        <taxon>Trichonephila</taxon>
        <taxon>Trichonephila inaurata</taxon>
    </lineage>
</organism>
<proteinExistence type="predicted"/>
<dbReference type="Proteomes" id="UP000886998">
    <property type="component" value="Unassembled WGS sequence"/>
</dbReference>
<evidence type="ECO:0000313" key="2">
    <source>
        <dbReference type="EMBL" id="GFY44621.1"/>
    </source>
</evidence>
<reference evidence="2" key="1">
    <citation type="submission" date="2020-08" db="EMBL/GenBank/DDBJ databases">
        <title>Multicomponent nature underlies the extraordinary mechanical properties of spider dragline silk.</title>
        <authorList>
            <person name="Kono N."/>
            <person name="Nakamura H."/>
            <person name="Mori M."/>
            <person name="Yoshida Y."/>
            <person name="Ohtoshi R."/>
            <person name="Malay A.D."/>
            <person name="Moran D.A.P."/>
            <person name="Tomita M."/>
            <person name="Numata K."/>
            <person name="Arakawa K."/>
        </authorList>
    </citation>
    <scope>NUCLEOTIDE SEQUENCE</scope>
</reference>
<evidence type="ECO:0000313" key="3">
    <source>
        <dbReference type="Proteomes" id="UP000886998"/>
    </source>
</evidence>
<dbReference type="EMBL" id="BMAV01004315">
    <property type="protein sequence ID" value="GFY44621.1"/>
    <property type="molecule type" value="Genomic_DNA"/>
</dbReference>